<evidence type="ECO:0000259" key="13">
    <source>
        <dbReference type="Pfam" id="PF00520"/>
    </source>
</evidence>
<evidence type="ECO:0000256" key="9">
    <source>
        <dbReference type="ARBA" id="ARBA00023065"/>
    </source>
</evidence>
<evidence type="ECO:0000256" key="10">
    <source>
        <dbReference type="ARBA" id="ARBA00023136"/>
    </source>
</evidence>
<feature type="transmembrane region" description="Helical" evidence="12">
    <location>
        <begin position="55"/>
        <end position="74"/>
    </location>
</feature>
<dbReference type="SUPFAM" id="SSF81324">
    <property type="entry name" value="Voltage-gated potassium channels"/>
    <property type="match status" value="1"/>
</dbReference>
<evidence type="ECO:0000256" key="1">
    <source>
        <dbReference type="ARBA" id="ARBA00004141"/>
    </source>
</evidence>
<evidence type="ECO:0000256" key="11">
    <source>
        <dbReference type="ARBA" id="ARBA00023303"/>
    </source>
</evidence>
<gene>
    <name evidence="14" type="ORF">CVV64_11060</name>
</gene>
<feature type="domain" description="Ion transport" evidence="13">
    <location>
        <begin position="20"/>
        <end position="241"/>
    </location>
</feature>
<protein>
    <recommendedName>
        <fullName evidence="13">Ion transport domain-containing protein</fullName>
    </recommendedName>
</protein>
<evidence type="ECO:0000256" key="8">
    <source>
        <dbReference type="ARBA" id="ARBA00022989"/>
    </source>
</evidence>
<dbReference type="GO" id="GO:0001508">
    <property type="term" value="P:action potential"/>
    <property type="evidence" value="ECO:0007669"/>
    <property type="project" value="TreeGrafter"/>
</dbReference>
<keyword evidence="6" id="KW-0851">Voltage-gated channel</keyword>
<dbReference type="Pfam" id="PF00520">
    <property type="entry name" value="Ion_trans"/>
    <property type="match status" value="1"/>
</dbReference>
<comment type="caution">
    <text evidence="14">The sequence shown here is derived from an EMBL/GenBank/DDBJ whole genome shotgun (WGS) entry which is preliminary data.</text>
</comment>
<evidence type="ECO:0000256" key="3">
    <source>
        <dbReference type="ARBA" id="ARBA00022538"/>
    </source>
</evidence>
<organism evidence="14 15">
    <name type="scientific">Candidatus Wallbacteria bacterium HGW-Wallbacteria-1</name>
    <dbReference type="NCBI Taxonomy" id="2013854"/>
    <lineage>
        <taxon>Bacteria</taxon>
        <taxon>Candidatus Walliibacteriota</taxon>
    </lineage>
</organism>
<dbReference type="InterPro" id="IPR005821">
    <property type="entry name" value="Ion_trans_dom"/>
</dbReference>
<dbReference type="PANTHER" id="PTHR11537:SF254">
    <property type="entry name" value="POTASSIUM VOLTAGE-GATED CHANNEL PROTEIN SHAB"/>
    <property type="match status" value="1"/>
</dbReference>
<keyword evidence="2" id="KW-0813">Transport</keyword>
<keyword evidence="5" id="KW-0631">Potassium channel</keyword>
<feature type="transmembrane region" description="Helical" evidence="12">
    <location>
        <begin position="158"/>
        <end position="180"/>
    </location>
</feature>
<dbReference type="InterPro" id="IPR028325">
    <property type="entry name" value="VG_K_chnl"/>
</dbReference>
<evidence type="ECO:0000313" key="14">
    <source>
        <dbReference type="EMBL" id="PKK90051.1"/>
    </source>
</evidence>
<evidence type="ECO:0000256" key="4">
    <source>
        <dbReference type="ARBA" id="ARBA00022692"/>
    </source>
</evidence>
<dbReference type="Gene3D" id="1.20.120.350">
    <property type="entry name" value="Voltage-gated potassium channels. Chain C"/>
    <property type="match status" value="1"/>
</dbReference>
<name>A0A2N1PNY1_9BACT</name>
<evidence type="ECO:0000256" key="7">
    <source>
        <dbReference type="ARBA" id="ARBA00022958"/>
    </source>
</evidence>
<dbReference type="InterPro" id="IPR027359">
    <property type="entry name" value="Volt_channel_dom_sf"/>
</dbReference>
<dbReference type="PANTHER" id="PTHR11537">
    <property type="entry name" value="VOLTAGE-GATED POTASSIUM CHANNEL"/>
    <property type="match status" value="1"/>
</dbReference>
<keyword evidence="7" id="KW-0630">Potassium</keyword>
<reference evidence="14 15" key="1">
    <citation type="journal article" date="2017" name="ISME J.">
        <title>Potential for microbial H2 and metal transformations associated with novel bacteria and archaea in deep terrestrial subsurface sediments.</title>
        <authorList>
            <person name="Hernsdorf A.W."/>
            <person name="Amano Y."/>
            <person name="Miyakawa K."/>
            <person name="Ise K."/>
            <person name="Suzuki Y."/>
            <person name="Anantharaman K."/>
            <person name="Probst A."/>
            <person name="Burstein D."/>
            <person name="Thomas B.C."/>
            <person name="Banfield J.F."/>
        </authorList>
    </citation>
    <scope>NUCLEOTIDE SEQUENCE [LARGE SCALE GENOMIC DNA]</scope>
    <source>
        <strain evidence="14">HGW-Wallbacteria-1</strain>
    </source>
</reference>
<feature type="transmembrane region" description="Helical" evidence="12">
    <location>
        <begin position="95"/>
        <end position="115"/>
    </location>
</feature>
<feature type="transmembrane region" description="Helical" evidence="12">
    <location>
        <begin position="220"/>
        <end position="246"/>
    </location>
</feature>
<proteinExistence type="predicted"/>
<keyword evidence="4 12" id="KW-0812">Transmembrane</keyword>
<dbReference type="Proteomes" id="UP000233256">
    <property type="component" value="Unassembled WGS sequence"/>
</dbReference>
<dbReference type="GO" id="GO:0008076">
    <property type="term" value="C:voltage-gated potassium channel complex"/>
    <property type="evidence" value="ECO:0007669"/>
    <property type="project" value="InterPro"/>
</dbReference>
<evidence type="ECO:0000256" key="2">
    <source>
        <dbReference type="ARBA" id="ARBA00022448"/>
    </source>
</evidence>
<feature type="transmembrane region" description="Helical" evidence="12">
    <location>
        <begin position="21"/>
        <end position="43"/>
    </location>
</feature>
<dbReference type="AlphaFoldDB" id="A0A2N1PNY1"/>
<evidence type="ECO:0000256" key="12">
    <source>
        <dbReference type="SAM" id="Phobius"/>
    </source>
</evidence>
<dbReference type="EMBL" id="PGXC01000008">
    <property type="protein sequence ID" value="PKK90051.1"/>
    <property type="molecule type" value="Genomic_DNA"/>
</dbReference>
<comment type="subcellular location">
    <subcellularLocation>
        <location evidence="1">Membrane</location>
        <topology evidence="1">Multi-pass membrane protein</topology>
    </subcellularLocation>
</comment>
<dbReference type="PRINTS" id="PR00169">
    <property type="entry name" value="KCHANNEL"/>
</dbReference>
<keyword evidence="11" id="KW-0407">Ion channel</keyword>
<feature type="transmembrane region" description="Helical" evidence="12">
    <location>
        <begin position="192"/>
        <end position="208"/>
    </location>
</feature>
<sequence>MSFKSRLYRIVFESDTRGGRLFDFIIISLILLSVIAIILSSYEGFRKSYKAFLDYFEYLVMIVFIAEYLLRLWLCDAVSDPQRVLSFSDRVKARFHFISRPLSLIDLFVILTFLLPGHTDIRFLRILRVGRLFRVFKLARYSKALEAFGSVLQHRGGFLVVFFFLVFAGLTIFSSAIYHLEYDLGSPHFRNIPSTILWAILVIGQMAPDNYIPVSGAGQILASFMVIIFRIGLICTFGGIFAAAFIERIIAHKMQVCSNPSCGYDDIEIDADYCPVCGEKINQKSDCCSLNPAWYSFCRFCGKKIA</sequence>
<evidence type="ECO:0000256" key="5">
    <source>
        <dbReference type="ARBA" id="ARBA00022826"/>
    </source>
</evidence>
<dbReference type="GO" id="GO:0005249">
    <property type="term" value="F:voltage-gated potassium channel activity"/>
    <property type="evidence" value="ECO:0007669"/>
    <property type="project" value="InterPro"/>
</dbReference>
<evidence type="ECO:0000313" key="15">
    <source>
        <dbReference type="Proteomes" id="UP000233256"/>
    </source>
</evidence>
<keyword evidence="9" id="KW-0406">Ion transport</keyword>
<accession>A0A2N1PNY1</accession>
<dbReference type="Gene3D" id="1.10.287.70">
    <property type="match status" value="1"/>
</dbReference>
<keyword evidence="10 12" id="KW-0472">Membrane</keyword>
<keyword evidence="3" id="KW-0633">Potassium transport</keyword>
<keyword evidence="8 12" id="KW-1133">Transmembrane helix</keyword>
<evidence type="ECO:0000256" key="6">
    <source>
        <dbReference type="ARBA" id="ARBA00022882"/>
    </source>
</evidence>